<dbReference type="HOGENOM" id="CLU_599871_0_0_1"/>
<reference evidence="2 3" key="1">
    <citation type="journal article" date="2011" name="PLoS Pathog.">
        <title>Genomic and proteomic analyses of the fungus Arthrobotrys oligospora provide insights into nematode-trap formation.</title>
        <authorList>
            <person name="Yang J."/>
            <person name="Wang L."/>
            <person name="Ji X."/>
            <person name="Feng Y."/>
            <person name="Li X."/>
            <person name="Zou C."/>
            <person name="Xu J."/>
            <person name="Ren Y."/>
            <person name="Mi Q."/>
            <person name="Wu J."/>
            <person name="Liu S."/>
            <person name="Liu Y."/>
            <person name="Huang X."/>
            <person name="Wang H."/>
            <person name="Niu X."/>
            <person name="Li J."/>
            <person name="Liang L."/>
            <person name="Luo Y."/>
            <person name="Ji K."/>
            <person name="Zhou W."/>
            <person name="Yu Z."/>
            <person name="Li G."/>
            <person name="Liu Y."/>
            <person name="Li L."/>
            <person name="Qiao M."/>
            <person name="Feng L."/>
            <person name="Zhang K.-Q."/>
        </authorList>
    </citation>
    <scope>NUCLEOTIDE SEQUENCE [LARGE SCALE GENOMIC DNA]</scope>
    <source>
        <strain evidence="3">ATCC 24927 / CBS 115.81 / DSM 1491</strain>
    </source>
</reference>
<dbReference type="EMBL" id="ADOT01000259">
    <property type="protein sequence ID" value="EGX45632.1"/>
    <property type="molecule type" value="Genomic_DNA"/>
</dbReference>
<proteinExistence type="predicted"/>
<dbReference type="Proteomes" id="UP000008784">
    <property type="component" value="Unassembled WGS sequence"/>
</dbReference>
<gene>
    <name evidence="2" type="ORF">AOL_s00169g238</name>
</gene>
<dbReference type="GeneID" id="22896799"/>
<protein>
    <submittedName>
        <fullName evidence="2">Uncharacterized protein</fullName>
    </submittedName>
</protein>
<organism evidence="2 3">
    <name type="scientific">Arthrobotrys oligospora (strain ATCC 24927 / CBS 115.81 / DSM 1491)</name>
    <name type="common">Nematode-trapping fungus</name>
    <name type="synonym">Didymozoophaga oligospora</name>
    <dbReference type="NCBI Taxonomy" id="756982"/>
    <lineage>
        <taxon>Eukaryota</taxon>
        <taxon>Fungi</taxon>
        <taxon>Dikarya</taxon>
        <taxon>Ascomycota</taxon>
        <taxon>Pezizomycotina</taxon>
        <taxon>Orbiliomycetes</taxon>
        <taxon>Orbiliales</taxon>
        <taxon>Orbiliaceae</taxon>
        <taxon>Orbilia</taxon>
        <taxon>Orbilia oligospora</taxon>
    </lineage>
</organism>
<dbReference type="AlphaFoldDB" id="G1XN35"/>
<feature type="signal peptide" evidence="1">
    <location>
        <begin position="1"/>
        <end position="22"/>
    </location>
</feature>
<comment type="caution">
    <text evidence="2">The sequence shown here is derived from an EMBL/GenBank/DDBJ whole genome shotgun (WGS) entry which is preliminary data.</text>
</comment>
<keyword evidence="1" id="KW-0732">Signal</keyword>
<sequence length="456" mass="50407">MSFRAALILAQITTLQLRGTLAVATFLEGFFSTSQSPFQGQVYELCYGVKSMGNIVSLANKETTTCEHLGGLSFWQAQRETPNRYLNPEYEYFSFDTIGGESIVLVGDKKRAALKVGRLGTNSQFHKAIKYQGEAEGYALEITWYYLDLWTDQANINLKVRANFLKKSLQFIYSSPALILWIGTLLTDQGDEPKGVFYTTRTALDPMTMTLRVAPNPEQAGQGNLPIYEESDETDSSDDVGVPTYNPTTETWEWAGPNQRTPDTMSDDVGEDIAMFSPEDSDAFIEQADWSTGSKRYDSILTPPAIIPKDPFRLSAGYRYPQPGADGYDPQTDEILQISDVQISPYQNSEEASRLLGDSDITDRILMNSPEETTLDTSGSQLNLGSVSYTPTAYGNEINAGFDEAIGMSTQQRWAPPQPVKGISNQPVFLKSATRRKAGNIGPILPWPVADESNST</sequence>
<feature type="chain" id="PRO_5003426533" evidence="1">
    <location>
        <begin position="23"/>
        <end position="456"/>
    </location>
</feature>
<evidence type="ECO:0000256" key="1">
    <source>
        <dbReference type="SAM" id="SignalP"/>
    </source>
</evidence>
<accession>G1XN35</accession>
<evidence type="ECO:0000313" key="3">
    <source>
        <dbReference type="Proteomes" id="UP000008784"/>
    </source>
</evidence>
<dbReference type="RefSeq" id="XP_011125897.1">
    <property type="nucleotide sequence ID" value="XM_011127595.1"/>
</dbReference>
<dbReference type="OrthoDB" id="10298847at2759"/>
<name>G1XN35_ARTOA</name>
<dbReference type="InParanoid" id="G1XN35"/>
<keyword evidence="3" id="KW-1185">Reference proteome</keyword>
<evidence type="ECO:0000313" key="2">
    <source>
        <dbReference type="EMBL" id="EGX45632.1"/>
    </source>
</evidence>